<gene>
    <name evidence="2" type="ORF">PHYBLDRAFT_150335</name>
</gene>
<dbReference type="AlphaFoldDB" id="A0A162NE77"/>
<evidence type="ECO:0000313" key="3">
    <source>
        <dbReference type="Proteomes" id="UP000077315"/>
    </source>
</evidence>
<name>A0A162NE77_PHYB8</name>
<dbReference type="VEuPathDB" id="FungiDB:PHYBLDRAFT_150335"/>
<keyword evidence="3" id="KW-1185">Reference proteome</keyword>
<sequence length="185" mass="20567">MSPRSTPLSIYTPSCASLSQLSDKPSLKSPAPLVQELSSSRLKKTLFKKTLTNSFAIWIPSPHTGSISDEFDLYKLCYKEDIFLSLLKEIFDKVKKSNKTLKSMLQALIDKDTVGPTSLMASKHAPKNITNSSNNNNNNKNNNNNNNNKKTKTTILTIAATVPKVLKQKLGVVVVEVEKVFKRKN</sequence>
<protein>
    <submittedName>
        <fullName evidence="2">Uncharacterized protein</fullName>
    </submittedName>
</protein>
<feature type="compositionally biased region" description="Low complexity" evidence="1">
    <location>
        <begin position="127"/>
        <end position="148"/>
    </location>
</feature>
<feature type="region of interest" description="Disordered" evidence="1">
    <location>
        <begin position="119"/>
        <end position="150"/>
    </location>
</feature>
<evidence type="ECO:0000313" key="2">
    <source>
        <dbReference type="EMBL" id="OAD68744.1"/>
    </source>
</evidence>
<dbReference type="Proteomes" id="UP000077315">
    <property type="component" value="Unassembled WGS sequence"/>
</dbReference>
<dbReference type="InParanoid" id="A0A162NE77"/>
<dbReference type="RefSeq" id="XP_018286784.1">
    <property type="nucleotide sequence ID" value="XM_018432456.1"/>
</dbReference>
<dbReference type="EMBL" id="KV440994">
    <property type="protein sequence ID" value="OAD68744.1"/>
    <property type="molecule type" value="Genomic_DNA"/>
</dbReference>
<dbReference type="GeneID" id="28993362"/>
<proteinExistence type="predicted"/>
<reference evidence="3" key="1">
    <citation type="submission" date="2015-06" db="EMBL/GenBank/DDBJ databases">
        <title>Expansion of signal transduction pathways in fungi by whole-genome duplication.</title>
        <authorList>
            <consortium name="DOE Joint Genome Institute"/>
            <person name="Corrochano L.M."/>
            <person name="Kuo A."/>
            <person name="Marcet-Houben M."/>
            <person name="Polaino S."/>
            <person name="Salamov A."/>
            <person name="Villalobos J.M."/>
            <person name="Alvarez M.I."/>
            <person name="Avalos J."/>
            <person name="Benito E.P."/>
            <person name="Benoit I."/>
            <person name="Burger G."/>
            <person name="Camino L.P."/>
            <person name="Canovas D."/>
            <person name="Cerda-Olmedo E."/>
            <person name="Cheng J.-F."/>
            <person name="Dominguez A."/>
            <person name="Elias M."/>
            <person name="Eslava A.P."/>
            <person name="Glaser F."/>
            <person name="Grimwood J."/>
            <person name="Gutierrez G."/>
            <person name="Heitman J."/>
            <person name="Henrissat B."/>
            <person name="Iturriaga E.A."/>
            <person name="Lang B.F."/>
            <person name="Lavin J.L."/>
            <person name="Lee S."/>
            <person name="Li W."/>
            <person name="Lindquist E."/>
            <person name="Lopez-Garcia S."/>
            <person name="Luque E.M."/>
            <person name="Marcos A.T."/>
            <person name="Martin J."/>
            <person name="McCluskey K."/>
            <person name="Medina H.R."/>
            <person name="Miralles-Duran A."/>
            <person name="Miyazaki A."/>
            <person name="Munoz-Torres E."/>
            <person name="Oguiza J.A."/>
            <person name="Ohm R."/>
            <person name="Olmedo M."/>
            <person name="Orejas M."/>
            <person name="Ortiz-Castellanos L."/>
            <person name="Pisabarro A.G."/>
            <person name="Rodriguez-Romero J."/>
            <person name="Ruiz-Herrera J."/>
            <person name="Ruiz-Vazquez R."/>
            <person name="Sanz C."/>
            <person name="Schackwitz W."/>
            <person name="Schmutz J."/>
            <person name="Shahriari M."/>
            <person name="Shelest E."/>
            <person name="Silva-Franco F."/>
            <person name="Soanes D."/>
            <person name="Syed K."/>
            <person name="Tagua V.G."/>
            <person name="Talbot N.J."/>
            <person name="Thon M."/>
            <person name="De vries R.P."/>
            <person name="Wiebenga A."/>
            <person name="Yadav J.S."/>
            <person name="Braun E.L."/>
            <person name="Baker S."/>
            <person name="Garre V."/>
            <person name="Horwitz B."/>
            <person name="Torres-Martinez S."/>
            <person name="Idnurm A."/>
            <person name="Herrera-Estrella A."/>
            <person name="Gabaldon T."/>
            <person name="Grigoriev I.V."/>
        </authorList>
    </citation>
    <scope>NUCLEOTIDE SEQUENCE [LARGE SCALE GENOMIC DNA]</scope>
    <source>
        <strain evidence="3">NRRL 1555(-)</strain>
    </source>
</reference>
<evidence type="ECO:0000256" key="1">
    <source>
        <dbReference type="SAM" id="MobiDB-lite"/>
    </source>
</evidence>
<accession>A0A162NE77</accession>
<organism evidence="2 3">
    <name type="scientific">Phycomyces blakesleeanus (strain ATCC 8743b / DSM 1359 / FGSC 10004 / NBRC 33097 / NRRL 1555)</name>
    <dbReference type="NCBI Taxonomy" id="763407"/>
    <lineage>
        <taxon>Eukaryota</taxon>
        <taxon>Fungi</taxon>
        <taxon>Fungi incertae sedis</taxon>
        <taxon>Mucoromycota</taxon>
        <taxon>Mucoromycotina</taxon>
        <taxon>Mucoromycetes</taxon>
        <taxon>Mucorales</taxon>
        <taxon>Phycomycetaceae</taxon>
        <taxon>Phycomyces</taxon>
    </lineage>
</organism>